<feature type="transmembrane region" description="Helical" evidence="1">
    <location>
        <begin position="20"/>
        <end position="36"/>
    </location>
</feature>
<evidence type="ECO:0000256" key="1">
    <source>
        <dbReference type="SAM" id="Phobius"/>
    </source>
</evidence>
<accession>A0A7G8TD45</accession>
<gene>
    <name evidence="2" type="ORF">HCR03_04540</name>
</gene>
<dbReference type="EMBL" id="CP060286">
    <property type="protein sequence ID" value="QNK41536.1"/>
    <property type="molecule type" value="Genomic_DNA"/>
</dbReference>
<evidence type="ECO:0000313" key="2">
    <source>
        <dbReference type="EMBL" id="QNK41536.1"/>
    </source>
</evidence>
<dbReference type="RefSeq" id="WP_187036838.1">
    <property type="nucleotide sequence ID" value="NZ_CP060286.1"/>
</dbReference>
<name>A0A7G8TD45_9FIRM</name>
<feature type="transmembrane region" description="Helical" evidence="1">
    <location>
        <begin position="42"/>
        <end position="59"/>
    </location>
</feature>
<protein>
    <submittedName>
        <fullName evidence="2">Uncharacterized protein</fullName>
    </submittedName>
</protein>
<sequence length="186" mass="22246">MKHLLNWRRLIKYHSMMDPIRTRILISCFLALLLFILTGEPLFALICFVTALFGLAFDLKTKRNRLNSYIVAMKYPFYAPLYLFQSVKNGTSSTKETYEKDMYQLLNNLPCGRYRTVTQALIVRELRQCSGIQIIRKEQAYRKNILPLLKRIYLPCQCPYQSNHHKQFYFVEFEVRENQKKEDEKK</sequence>
<dbReference type="Proteomes" id="UP000515909">
    <property type="component" value="Chromosome"/>
</dbReference>
<keyword evidence="1" id="KW-0812">Transmembrane</keyword>
<proteinExistence type="predicted"/>
<keyword evidence="1" id="KW-0472">Membrane</keyword>
<dbReference type="KEGG" id="cfem:HCR03_04540"/>
<dbReference type="AlphaFoldDB" id="A0A7G8TD45"/>
<organism evidence="2 3">
    <name type="scientific">Caproicibacter fermentans</name>
    <dbReference type="NCBI Taxonomy" id="2576756"/>
    <lineage>
        <taxon>Bacteria</taxon>
        <taxon>Bacillati</taxon>
        <taxon>Bacillota</taxon>
        <taxon>Clostridia</taxon>
        <taxon>Eubacteriales</taxon>
        <taxon>Acutalibacteraceae</taxon>
        <taxon>Caproicibacter</taxon>
    </lineage>
</organism>
<keyword evidence="1" id="KW-1133">Transmembrane helix</keyword>
<evidence type="ECO:0000313" key="3">
    <source>
        <dbReference type="Proteomes" id="UP000515909"/>
    </source>
</evidence>
<reference evidence="2 3" key="1">
    <citation type="submission" date="2020-08" db="EMBL/GenBank/DDBJ databases">
        <title>The isolate Caproiciproducens sp. 7D4C2 produces n-caproate at mildly acidic conditions from hexoses: genome and rBOX comparison with related strains and chain-elongating bacteria.</title>
        <authorList>
            <person name="Esquivel-Elizondo S."/>
            <person name="Bagci C."/>
            <person name="Temovska M."/>
            <person name="Jeon B.S."/>
            <person name="Bessarab I."/>
            <person name="Williams R.B.H."/>
            <person name="Huson D.H."/>
            <person name="Angenent L.T."/>
        </authorList>
    </citation>
    <scope>NUCLEOTIDE SEQUENCE [LARGE SCALE GENOMIC DNA]</scope>
    <source>
        <strain evidence="2 3">7D4C2</strain>
    </source>
</reference>